<geneLocation type="plasmid" evidence="1">
    <name>pCL300</name>
</geneLocation>
<name>Q53U46_CAMLA</name>
<proteinExistence type="predicted"/>
<gene>
    <name evidence="1" type="primary">repA</name>
</gene>
<dbReference type="EMBL" id="AB211496">
    <property type="protein sequence ID" value="BAD95841.1"/>
    <property type="molecule type" value="Genomic_DNA"/>
</dbReference>
<accession>Q53U46</accession>
<sequence length="18" mass="2246">MKKHSKRLKVVLYLNFKL</sequence>
<evidence type="ECO:0000313" key="1">
    <source>
        <dbReference type="EMBL" id="BAD95841.1"/>
    </source>
</evidence>
<reference evidence="1" key="1">
    <citation type="submission" date="2005-04" db="EMBL/GenBank/DDBJ databases">
        <title>First isolation and molecular characterization of a cryptic plasmid from urease-negative Campylobacter lari.</title>
        <authorList>
            <person name="Batori H."/>
            <person name="Sekizuka T."/>
            <person name="Murayama O."/>
            <person name="Moore J.E."/>
            <person name="Matsuda M."/>
        </authorList>
    </citation>
    <scope>NUCLEOTIDE SEQUENCE</scope>
    <source>
        <strain evidence="1">300</strain>
        <plasmid evidence="1">pCL300</plasmid>
    </source>
</reference>
<organism evidence="1">
    <name type="scientific">Campylobacter lari</name>
    <dbReference type="NCBI Taxonomy" id="201"/>
    <lineage>
        <taxon>Bacteria</taxon>
        <taxon>Pseudomonadati</taxon>
        <taxon>Campylobacterota</taxon>
        <taxon>Epsilonproteobacteria</taxon>
        <taxon>Campylobacterales</taxon>
        <taxon>Campylobacteraceae</taxon>
        <taxon>Campylobacter</taxon>
    </lineage>
</organism>
<dbReference type="AlphaFoldDB" id="Q53U46"/>
<keyword evidence="1" id="KW-0614">Plasmid</keyword>
<protein>
    <submittedName>
        <fullName evidence="1">Putative replication protein A</fullName>
    </submittedName>
</protein>